<organism evidence="4 5">
    <name type="scientific">Treponema succinifaciens (strain ATCC 33096 / DSM 2489 / 6091)</name>
    <dbReference type="NCBI Taxonomy" id="869209"/>
    <lineage>
        <taxon>Bacteria</taxon>
        <taxon>Pseudomonadati</taxon>
        <taxon>Spirochaetota</taxon>
        <taxon>Spirochaetia</taxon>
        <taxon>Spirochaetales</taxon>
        <taxon>Treponemataceae</taxon>
        <taxon>Treponema</taxon>
    </lineage>
</organism>
<dbReference type="eggNOG" id="COG0457">
    <property type="taxonomic scope" value="Bacteria"/>
</dbReference>
<evidence type="ECO:0000256" key="2">
    <source>
        <dbReference type="SAM" id="Phobius"/>
    </source>
</evidence>
<proteinExistence type="predicted"/>
<dbReference type="Pfam" id="PF13432">
    <property type="entry name" value="TPR_16"/>
    <property type="match status" value="2"/>
</dbReference>
<dbReference type="AlphaFoldDB" id="F2NXK1"/>
<dbReference type="PANTHER" id="PTHR12558:SF13">
    <property type="entry name" value="CELL DIVISION CYCLE PROTEIN 27 HOMOLOG"/>
    <property type="match status" value="1"/>
</dbReference>
<dbReference type="InterPro" id="IPR007560">
    <property type="entry name" value="Restrct_endonuc_IV_Mrr"/>
</dbReference>
<dbReference type="GeneID" id="302998328"/>
<dbReference type="KEGG" id="tsu:Tresu_1168"/>
<keyword evidence="2" id="KW-1133">Transmembrane helix</keyword>
<dbReference type="GO" id="GO:0009307">
    <property type="term" value="P:DNA restriction-modification system"/>
    <property type="evidence" value="ECO:0007669"/>
    <property type="project" value="InterPro"/>
</dbReference>
<keyword evidence="1" id="KW-0802">TPR repeat</keyword>
<reference evidence="4 5" key="1">
    <citation type="journal article" date="2011" name="Stand. Genomic Sci.">
        <title>Complete genome sequence of Treponema succinifaciens type strain (6091).</title>
        <authorList>
            <person name="Han C."/>
            <person name="Gronow S."/>
            <person name="Teshima H."/>
            <person name="Lapidus A."/>
            <person name="Nolan M."/>
            <person name="Lucas S."/>
            <person name="Hammon N."/>
            <person name="Deshpande S."/>
            <person name="Cheng J.F."/>
            <person name="Zeytun A."/>
            <person name="Tapia R."/>
            <person name="Goodwin L."/>
            <person name="Pitluck S."/>
            <person name="Liolios K."/>
            <person name="Pagani I."/>
            <person name="Ivanova N."/>
            <person name="Mavromatis K."/>
            <person name="Mikhailova N."/>
            <person name="Huntemann M."/>
            <person name="Pati A."/>
            <person name="Chen A."/>
            <person name="Palaniappan K."/>
            <person name="Land M."/>
            <person name="Hauser L."/>
            <person name="Brambilla E.M."/>
            <person name="Rohde M."/>
            <person name="Goker M."/>
            <person name="Woyke T."/>
            <person name="Bristow J."/>
            <person name="Eisen J.A."/>
            <person name="Markowitz V."/>
            <person name="Hugenholtz P."/>
            <person name="Kyrpides N.C."/>
            <person name="Klenk H.P."/>
            <person name="Detter J.C."/>
        </authorList>
    </citation>
    <scope>NUCLEOTIDE SEQUENCE [LARGE SCALE GENOMIC DNA]</scope>
    <source>
        <strain evidence="5">ATCC 33096 / DSM 2489 / 6091</strain>
    </source>
</reference>
<evidence type="ECO:0000313" key="5">
    <source>
        <dbReference type="Proteomes" id="UP000006852"/>
    </source>
</evidence>
<dbReference type="GO" id="GO:0051301">
    <property type="term" value="P:cell division"/>
    <property type="evidence" value="ECO:0007669"/>
    <property type="project" value="TreeGrafter"/>
</dbReference>
<feature type="transmembrane region" description="Helical" evidence="2">
    <location>
        <begin position="6"/>
        <end position="25"/>
    </location>
</feature>
<dbReference type="InterPro" id="IPR019734">
    <property type="entry name" value="TPR_rpt"/>
</dbReference>
<feature type="domain" description="Restriction endonuclease type IV Mrr" evidence="3">
    <location>
        <begin position="337"/>
        <end position="450"/>
    </location>
</feature>
<dbReference type="GO" id="GO:0004519">
    <property type="term" value="F:endonuclease activity"/>
    <property type="evidence" value="ECO:0007669"/>
    <property type="project" value="InterPro"/>
</dbReference>
<dbReference type="PANTHER" id="PTHR12558">
    <property type="entry name" value="CELL DIVISION CYCLE 16,23,27"/>
    <property type="match status" value="1"/>
</dbReference>
<sequence length="457" mass="52179">MGSLAYVIIIGILIAFVATALIFIIKNIIAPSKIDGIPKLIKDGRFQAAQRCAKSVISKNPRNYLAHYFLGEAYLKDGKQELAYIEYKTVNQNALFNGEIPEAEFRKEMAELYKRFNQPDKALKEYLLLTKLEPNNPENTFKAAEILETQGNAKLAMGFYQKTILLNKRNPKAYTSIGRLLLRAKNYTQAKQALETSIKLNPESYENYYYLGKVCKENKDLSTAVKLLEKAERSQEYRQKALVEKGTCLMMADQLEKATDAFERAVANAKVPNSQETLYARYFLGICYEKSRKIEKAIEQWETVYKCNSKFKDVVSKLNQYKELETNDGIKEYLTANNQQFVELCKRILLAGYNLQSQKTDFTPYGCQILATEKKQEAFLNAKQQFFLAQFYRSTDTIEETPVRKLADTIKTKGYVKGLLFASSDFSHAAQVFADSRPLALIPKDTLESLFRKAGIQ</sequence>
<name>F2NXK1_TRES6</name>
<dbReference type="Gene3D" id="1.25.40.10">
    <property type="entry name" value="Tetratricopeptide repeat domain"/>
    <property type="match status" value="2"/>
</dbReference>
<keyword evidence="5" id="KW-1185">Reference proteome</keyword>
<feature type="repeat" description="TPR" evidence="1">
    <location>
        <begin position="103"/>
        <end position="136"/>
    </location>
</feature>
<feature type="repeat" description="TPR" evidence="1">
    <location>
        <begin position="171"/>
        <end position="204"/>
    </location>
</feature>
<dbReference type="PROSITE" id="PS50005">
    <property type="entry name" value="TPR"/>
    <property type="match status" value="2"/>
</dbReference>
<dbReference type="RefSeq" id="WP_013701369.1">
    <property type="nucleotide sequence ID" value="NC_015385.1"/>
</dbReference>
<evidence type="ECO:0000256" key="1">
    <source>
        <dbReference type="PROSITE-ProRule" id="PRU00339"/>
    </source>
</evidence>
<evidence type="ECO:0000259" key="3">
    <source>
        <dbReference type="Pfam" id="PF04471"/>
    </source>
</evidence>
<keyword evidence="2" id="KW-0812">Transmembrane</keyword>
<accession>F2NXK1</accession>
<evidence type="ECO:0000313" key="4">
    <source>
        <dbReference type="EMBL" id="AEB14080.1"/>
    </source>
</evidence>
<dbReference type="STRING" id="869209.Tresu_1168"/>
<dbReference type="InterPro" id="IPR011856">
    <property type="entry name" value="tRNA_endonuc-like_dom_sf"/>
</dbReference>
<dbReference type="Gene3D" id="3.40.1350.10">
    <property type="match status" value="1"/>
</dbReference>
<dbReference type="GO" id="GO:0003677">
    <property type="term" value="F:DNA binding"/>
    <property type="evidence" value="ECO:0007669"/>
    <property type="project" value="InterPro"/>
</dbReference>
<protein>
    <submittedName>
        <fullName evidence="4">Tetratricopeptide TPR_1 repeat-containing protein</fullName>
    </submittedName>
</protein>
<dbReference type="EMBL" id="CP002631">
    <property type="protein sequence ID" value="AEB14080.1"/>
    <property type="molecule type" value="Genomic_DNA"/>
</dbReference>
<gene>
    <name evidence="4" type="ordered locus">Tresu_1168</name>
</gene>
<dbReference type="OrthoDB" id="366548at2"/>
<dbReference type="SUPFAM" id="SSF48452">
    <property type="entry name" value="TPR-like"/>
    <property type="match status" value="2"/>
</dbReference>
<dbReference type="Pfam" id="PF04471">
    <property type="entry name" value="Mrr_cat"/>
    <property type="match status" value="1"/>
</dbReference>
<dbReference type="HOGENOM" id="CLU_048872_0_0_12"/>
<reference evidence="5" key="2">
    <citation type="submission" date="2011-04" db="EMBL/GenBank/DDBJ databases">
        <title>The complete genome of chromosome of Treponema succinifaciens DSM 2489.</title>
        <authorList>
            <person name="Lucas S."/>
            <person name="Copeland A."/>
            <person name="Lapidus A."/>
            <person name="Bruce D."/>
            <person name="Goodwin L."/>
            <person name="Pitluck S."/>
            <person name="Peters L."/>
            <person name="Kyrpides N."/>
            <person name="Mavromatis K."/>
            <person name="Ivanova N."/>
            <person name="Ovchinnikova G."/>
            <person name="Teshima H."/>
            <person name="Detter J.C."/>
            <person name="Tapia R."/>
            <person name="Han C."/>
            <person name="Land M."/>
            <person name="Hauser L."/>
            <person name="Markowitz V."/>
            <person name="Cheng J.-F."/>
            <person name="Hugenholtz P."/>
            <person name="Woyke T."/>
            <person name="Wu D."/>
            <person name="Gronow S."/>
            <person name="Wellnitz S."/>
            <person name="Brambilla E."/>
            <person name="Klenk H.-P."/>
            <person name="Eisen J.A."/>
        </authorList>
    </citation>
    <scope>NUCLEOTIDE SEQUENCE [LARGE SCALE GENOMIC DNA]</scope>
    <source>
        <strain evidence="5">ATCC 33096 / DSM 2489 / 6091</strain>
    </source>
</reference>
<keyword evidence="2" id="KW-0472">Membrane</keyword>
<dbReference type="SMART" id="SM00028">
    <property type="entry name" value="TPR"/>
    <property type="match status" value="6"/>
</dbReference>
<dbReference type="Proteomes" id="UP000006852">
    <property type="component" value="Chromosome"/>
</dbReference>
<dbReference type="InterPro" id="IPR011990">
    <property type="entry name" value="TPR-like_helical_dom_sf"/>
</dbReference>